<dbReference type="PANTHER" id="PTHR15967:SF0">
    <property type="entry name" value="E2F-ASSOCIATED PHOSPHOPROTEIN"/>
    <property type="match status" value="1"/>
</dbReference>
<dbReference type="Proteomes" id="UP000887458">
    <property type="component" value="Unassembled WGS sequence"/>
</dbReference>
<accession>A0ABQ8JW81</accession>
<keyword evidence="3" id="KW-1185">Reference proteome</keyword>
<evidence type="ECO:0000313" key="2">
    <source>
        <dbReference type="EMBL" id="KAH9426879.1"/>
    </source>
</evidence>
<reference evidence="2 3" key="2">
    <citation type="journal article" date="2022" name="Mol. Biol. Evol.">
        <title>Comparative Genomics Reveals Insights into the Divergent Evolution of Astigmatic Mites and Household Pest Adaptations.</title>
        <authorList>
            <person name="Xiong Q."/>
            <person name="Wan A.T."/>
            <person name="Liu X."/>
            <person name="Fung C.S."/>
            <person name="Xiao X."/>
            <person name="Malainual N."/>
            <person name="Hou J."/>
            <person name="Wang L."/>
            <person name="Wang M."/>
            <person name="Yang K.Y."/>
            <person name="Cui Y."/>
            <person name="Leung E.L."/>
            <person name="Nong W."/>
            <person name="Shin S.K."/>
            <person name="Au S.W."/>
            <person name="Jeong K.Y."/>
            <person name="Chew F.T."/>
            <person name="Hui J.H."/>
            <person name="Leung T.F."/>
            <person name="Tungtrongchitr A."/>
            <person name="Zhong N."/>
            <person name="Liu Z."/>
            <person name="Tsui S.K."/>
        </authorList>
    </citation>
    <scope>NUCLEOTIDE SEQUENCE [LARGE SCALE GENOMIC DNA]</scope>
    <source>
        <strain evidence="2">Derp</strain>
    </source>
</reference>
<dbReference type="InterPro" id="IPR019370">
    <property type="entry name" value="E2F-assoc_phosphoprotein"/>
</dbReference>
<feature type="compositionally biased region" description="Polar residues" evidence="1">
    <location>
        <begin position="153"/>
        <end position="162"/>
    </location>
</feature>
<gene>
    <name evidence="2" type="ORF">DERP_002980</name>
</gene>
<dbReference type="EMBL" id="NJHN03000008">
    <property type="protein sequence ID" value="KAH9426879.1"/>
    <property type="molecule type" value="Genomic_DNA"/>
</dbReference>
<proteinExistence type="predicted"/>
<feature type="region of interest" description="Disordered" evidence="1">
    <location>
        <begin position="241"/>
        <end position="266"/>
    </location>
</feature>
<feature type="region of interest" description="Disordered" evidence="1">
    <location>
        <begin position="65"/>
        <end position="110"/>
    </location>
</feature>
<feature type="compositionally biased region" description="Basic and acidic residues" evidence="1">
    <location>
        <begin position="168"/>
        <end position="180"/>
    </location>
</feature>
<evidence type="ECO:0000313" key="3">
    <source>
        <dbReference type="Proteomes" id="UP000887458"/>
    </source>
</evidence>
<organism evidence="2 3">
    <name type="scientific">Dermatophagoides pteronyssinus</name>
    <name type="common">European house dust mite</name>
    <dbReference type="NCBI Taxonomy" id="6956"/>
    <lineage>
        <taxon>Eukaryota</taxon>
        <taxon>Metazoa</taxon>
        <taxon>Ecdysozoa</taxon>
        <taxon>Arthropoda</taxon>
        <taxon>Chelicerata</taxon>
        <taxon>Arachnida</taxon>
        <taxon>Acari</taxon>
        <taxon>Acariformes</taxon>
        <taxon>Sarcoptiformes</taxon>
        <taxon>Astigmata</taxon>
        <taxon>Psoroptidia</taxon>
        <taxon>Analgoidea</taxon>
        <taxon>Pyroglyphidae</taxon>
        <taxon>Dermatophagoidinae</taxon>
        <taxon>Dermatophagoides</taxon>
    </lineage>
</organism>
<reference evidence="2 3" key="1">
    <citation type="journal article" date="2018" name="J. Allergy Clin. Immunol.">
        <title>High-quality assembly of Dermatophagoides pteronyssinus genome and transcriptome reveals a wide range of novel allergens.</title>
        <authorList>
            <person name="Liu X.Y."/>
            <person name="Yang K.Y."/>
            <person name="Wang M.Q."/>
            <person name="Kwok J.S."/>
            <person name="Zeng X."/>
            <person name="Yang Z."/>
            <person name="Xiao X.J."/>
            <person name="Lau C.P."/>
            <person name="Li Y."/>
            <person name="Huang Z.M."/>
            <person name="Ba J.G."/>
            <person name="Yim A.K."/>
            <person name="Ouyang C.Y."/>
            <person name="Ngai S.M."/>
            <person name="Chan T.F."/>
            <person name="Leung E.L."/>
            <person name="Liu L."/>
            <person name="Liu Z.G."/>
            <person name="Tsui S.K."/>
        </authorList>
    </citation>
    <scope>NUCLEOTIDE SEQUENCE [LARGE SCALE GENOMIC DNA]</scope>
    <source>
        <strain evidence="2">Derp</strain>
    </source>
</reference>
<name>A0ABQ8JW81_DERPT</name>
<dbReference type="PANTHER" id="PTHR15967">
    <property type="entry name" value="E2F-ASSOCIATED PHOSPHOPROTEIN"/>
    <property type="match status" value="1"/>
</dbReference>
<comment type="caution">
    <text evidence="2">The sequence shown here is derived from an EMBL/GenBank/DDBJ whole genome shotgun (WGS) entry which is preliminary data.</text>
</comment>
<feature type="region of interest" description="Disordered" evidence="1">
    <location>
        <begin position="153"/>
        <end position="185"/>
    </location>
</feature>
<evidence type="ECO:0000256" key="1">
    <source>
        <dbReference type="SAM" id="MobiDB-lite"/>
    </source>
</evidence>
<evidence type="ECO:0008006" key="4">
    <source>
        <dbReference type="Google" id="ProtNLM"/>
    </source>
</evidence>
<dbReference type="Pfam" id="PF10238">
    <property type="entry name" value="Eapp_C"/>
    <property type="match status" value="1"/>
</dbReference>
<feature type="compositionally biased region" description="Low complexity" evidence="1">
    <location>
        <begin position="65"/>
        <end position="106"/>
    </location>
</feature>
<sequence length="301" mass="34920">MDQDDCYYEDILDGISDAESFYSRTTLINNNNNNNKIVDGIPSSSSSSPSTTLLPCFSKFFGQSSSSSASDQQQQQITSNIIPKDSNIKNKSSSNSINENSSGNHNNKLEKRINDIEKEKIMDELFYDPDEDDSNQQWMDRKKFLYESRIKSSSSSDTNVNKNVDDDEQRKRKLQSETKLKKPRTNDATLNCPCCLSLLCLDCQRHEIYKTQYRAMFVQNCRIDYGKKLFIKNKDEIRKRFQKRKKRQQQSEQQESENEHSSSTLTTNDQYYPVHCNICNTQVAVYDLDEVYHFFSVIASH</sequence>
<protein>
    <recommendedName>
        <fullName evidence="4">E2F-associated phosphoprotein-like</fullName>
    </recommendedName>
</protein>